<evidence type="ECO:0000313" key="3">
    <source>
        <dbReference type="Proteomes" id="UP000324222"/>
    </source>
</evidence>
<organism evidence="2 3">
    <name type="scientific">Portunus trituberculatus</name>
    <name type="common">Swimming crab</name>
    <name type="synonym">Neptunus trituberculatus</name>
    <dbReference type="NCBI Taxonomy" id="210409"/>
    <lineage>
        <taxon>Eukaryota</taxon>
        <taxon>Metazoa</taxon>
        <taxon>Ecdysozoa</taxon>
        <taxon>Arthropoda</taxon>
        <taxon>Crustacea</taxon>
        <taxon>Multicrustacea</taxon>
        <taxon>Malacostraca</taxon>
        <taxon>Eumalacostraca</taxon>
        <taxon>Eucarida</taxon>
        <taxon>Decapoda</taxon>
        <taxon>Pleocyemata</taxon>
        <taxon>Brachyura</taxon>
        <taxon>Eubrachyura</taxon>
        <taxon>Portunoidea</taxon>
        <taxon>Portunidae</taxon>
        <taxon>Portuninae</taxon>
        <taxon>Portunus</taxon>
    </lineage>
</organism>
<accession>A0A5B7CVI9</accession>
<evidence type="ECO:0000256" key="1">
    <source>
        <dbReference type="SAM" id="MobiDB-lite"/>
    </source>
</evidence>
<dbReference type="Proteomes" id="UP000324222">
    <property type="component" value="Unassembled WGS sequence"/>
</dbReference>
<proteinExistence type="predicted"/>
<reference evidence="2 3" key="1">
    <citation type="submission" date="2019-05" db="EMBL/GenBank/DDBJ databases">
        <title>Another draft genome of Portunus trituberculatus and its Hox gene families provides insights of decapod evolution.</title>
        <authorList>
            <person name="Jeong J.-H."/>
            <person name="Song I."/>
            <person name="Kim S."/>
            <person name="Choi T."/>
            <person name="Kim D."/>
            <person name="Ryu S."/>
            <person name="Kim W."/>
        </authorList>
    </citation>
    <scope>NUCLEOTIDE SEQUENCE [LARGE SCALE GENOMIC DNA]</scope>
    <source>
        <tissue evidence="2">Muscle</tissue>
    </source>
</reference>
<evidence type="ECO:0000313" key="2">
    <source>
        <dbReference type="EMBL" id="MPC13400.1"/>
    </source>
</evidence>
<feature type="region of interest" description="Disordered" evidence="1">
    <location>
        <begin position="1"/>
        <end position="31"/>
    </location>
</feature>
<dbReference type="AlphaFoldDB" id="A0A5B7CVI9"/>
<comment type="caution">
    <text evidence="2">The sequence shown here is derived from an EMBL/GenBank/DDBJ whole genome shotgun (WGS) entry which is preliminary data.</text>
</comment>
<gene>
    <name evidence="2" type="ORF">E2C01_006133</name>
</gene>
<keyword evidence="3" id="KW-1185">Reference proteome</keyword>
<protein>
    <submittedName>
        <fullName evidence="2">Uncharacterized protein</fullName>
    </submittedName>
</protein>
<feature type="compositionally biased region" description="Basic and acidic residues" evidence="1">
    <location>
        <begin position="13"/>
        <end position="28"/>
    </location>
</feature>
<sequence>MSPAGKIGWTGRSGDDDRDSRQKMKGTRDSGLCSTVRDYEGVPVPKKCVRGPNWHCIGHEFDVDCKRKWKRNIKE</sequence>
<name>A0A5B7CVI9_PORTR</name>
<dbReference type="EMBL" id="VSRR010000278">
    <property type="protein sequence ID" value="MPC13400.1"/>
    <property type="molecule type" value="Genomic_DNA"/>
</dbReference>